<name>A0A2I3GA91_NOMLE</name>
<dbReference type="PANTHER" id="PTHR13793:SF90">
    <property type="entry name" value="PROTEIN AF-17"/>
    <property type="match status" value="1"/>
</dbReference>
<feature type="region of interest" description="Disordered" evidence="6">
    <location>
        <begin position="751"/>
        <end position="847"/>
    </location>
</feature>
<dbReference type="GO" id="GO:0006325">
    <property type="term" value="P:chromatin organization"/>
    <property type="evidence" value="ECO:0007669"/>
    <property type="project" value="Ensembl"/>
</dbReference>
<feature type="compositionally biased region" description="Polar residues" evidence="6">
    <location>
        <begin position="321"/>
        <end position="330"/>
    </location>
</feature>
<feature type="compositionally biased region" description="Gly residues" evidence="6">
    <location>
        <begin position="167"/>
        <end position="188"/>
    </location>
</feature>
<evidence type="ECO:0000256" key="2">
    <source>
        <dbReference type="ARBA" id="ARBA00022771"/>
    </source>
</evidence>
<dbReference type="PROSITE" id="PS50016">
    <property type="entry name" value="ZF_PHD_2"/>
    <property type="match status" value="1"/>
</dbReference>
<dbReference type="GO" id="GO:0008270">
    <property type="term" value="F:zinc ion binding"/>
    <property type="evidence" value="ECO:0007669"/>
    <property type="project" value="UniProtKB-KW"/>
</dbReference>
<dbReference type="InterPro" id="IPR001965">
    <property type="entry name" value="Znf_PHD"/>
</dbReference>
<protein>
    <submittedName>
        <fullName evidence="8">MLLT6, PHD finger containing</fullName>
    </submittedName>
</protein>
<dbReference type="GO" id="GO:0031491">
    <property type="term" value="F:nucleosome binding"/>
    <property type="evidence" value="ECO:0007669"/>
    <property type="project" value="Ensembl"/>
</dbReference>
<evidence type="ECO:0000256" key="6">
    <source>
        <dbReference type="SAM" id="MobiDB-lite"/>
    </source>
</evidence>
<keyword evidence="2 4" id="KW-0863">Zinc-finger</keyword>
<reference evidence="8 9" key="1">
    <citation type="submission" date="2012-10" db="EMBL/GenBank/DDBJ databases">
        <authorList>
            <consortium name="Gibbon Genome Sequencing Consortium"/>
        </authorList>
    </citation>
    <scope>NUCLEOTIDE SEQUENCE [LARGE SCALE GENOMIC DNA]</scope>
</reference>
<evidence type="ECO:0000259" key="7">
    <source>
        <dbReference type="PROSITE" id="PS50016"/>
    </source>
</evidence>
<gene>
    <name evidence="8" type="primary">MLLT6</name>
</gene>
<proteinExistence type="predicted"/>
<dbReference type="AlphaFoldDB" id="A0A2I3GA91"/>
<evidence type="ECO:0000256" key="4">
    <source>
        <dbReference type="PROSITE-ProRule" id="PRU00146"/>
    </source>
</evidence>
<dbReference type="InterPro" id="IPR049781">
    <property type="entry name" value="AF10/AF17_PHD"/>
</dbReference>
<dbReference type="InterPro" id="IPR011011">
    <property type="entry name" value="Znf_FYVE_PHD"/>
</dbReference>
<feature type="compositionally biased region" description="Pro residues" evidence="6">
    <location>
        <begin position="350"/>
        <end position="364"/>
    </location>
</feature>
<feature type="domain" description="PHD-type" evidence="7">
    <location>
        <begin position="5"/>
        <end position="57"/>
    </location>
</feature>
<evidence type="ECO:0000256" key="3">
    <source>
        <dbReference type="ARBA" id="ARBA00022833"/>
    </source>
</evidence>
<reference evidence="8" key="3">
    <citation type="submission" date="2025-09" db="UniProtKB">
        <authorList>
            <consortium name="Ensembl"/>
        </authorList>
    </citation>
    <scope>IDENTIFICATION</scope>
</reference>
<dbReference type="SMART" id="SM00249">
    <property type="entry name" value="PHD"/>
    <property type="match status" value="2"/>
</dbReference>
<dbReference type="Proteomes" id="UP000001073">
    <property type="component" value="Chromosome 19"/>
</dbReference>
<feature type="compositionally biased region" description="Polar residues" evidence="6">
    <location>
        <begin position="780"/>
        <end position="789"/>
    </location>
</feature>
<feature type="region of interest" description="Disordered" evidence="6">
    <location>
        <begin position="161"/>
        <end position="476"/>
    </location>
</feature>
<dbReference type="InterPro" id="IPR019786">
    <property type="entry name" value="Zinc_finger_PHD-type_CS"/>
</dbReference>
<evidence type="ECO:0000256" key="1">
    <source>
        <dbReference type="ARBA" id="ARBA00022723"/>
    </source>
</evidence>
<feature type="compositionally biased region" description="Pro residues" evidence="6">
    <location>
        <begin position="234"/>
        <end position="244"/>
    </location>
</feature>
<dbReference type="GO" id="GO:0036359">
    <property type="term" value="P:renal potassium excretion"/>
    <property type="evidence" value="ECO:0007669"/>
    <property type="project" value="Ensembl"/>
</dbReference>
<evidence type="ECO:0000256" key="5">
    <source>
        <dbReference type="SAM" id="Coils"/>
    </source>
</evidence>
<dbReference type="GO" id="GO:0042393">
    <property type="term" value="F:histone binding"/>
    <property type="evidence" value="ECO:0007669"/>
    <property type="project" value="Ensembl"/>
</dbReference>
<feature type="compositionally biased region" description="Low complexity" evidence="6">
    <location>
        <begin position="763"/>
        <end position="772"/>
    </location>
</feature>
<dbReference type="CDD" id="cd15574">
    <property type="entry name" value="PHD_AF10_AF17"/>
    <property type="match status" value="1"/>
</dbReference>
<dbReference type="GO" id="GO:0005634">
    <property type="term" value="C:nucleus"/>
    <property type="evidence" value="ECO:0007669"/>
    <property type="project" value="TreeGrafter"/>
</dbReference>
<feature type="compositionally biased region" description="Basic and acidic residues" evidence="6">
    <location>
        <begin position="258"/>
        <end position="276"/>
    </location>
</feature>
<dbReference type="STRING" id="61853.ENSNLEP00000028231"/>
<dbReference type="GO" id="GO:0035811">
    <property type="term" value="P:negative regulation of urine volume"/>
    <property type="evidence" value="ECO:0007669"/>
    <property type="project" value="Ensembl"/>
</dbReference>
<dbReference type="GO" id="GO:0045944">
    <property type="term" value="P:positive regulation of transcription by RNA polymerase II"/>
    <property type="evidence" value="ECO:0007669"/>
    <property type="project" value="Ensembl"/>
</dbReference>
<organism evidence="8 9">
    <name type="scientific">Nomascus leucogenys</name>
    <name type="common">Northern white-cheeked gibbon</name>
    <name type="synonym">Hylobates leucogenys</name>
    <dbReference type="NCBI Taxonomy" id="61853"/>
    <lineage>
        <taxon>Eukaryota</taxon>
        <taxon>Metazoa</taxon>
        <taxon>Chordata</taxon>
        <taxon>Craniata</taxon>
        <taxon>Vertebrata</taxon>
        <taxon>Euteleostomi</taxon>
        <taxon>Mammalia</taxon>
        <taxon>Eutheria</taxon>
        <taxon>Euarchontoglires</taxon>
        <taxon>Primates</taxon>
        <taxon>Haplorrhini</taxon>
        <taxon>Catarrhini</taxon>
        <taxon>Hylobatidae</taxon>
        <taxon>Nomascus</taxon>
    </lineage>
</organism>
<keyword evidence="1" id="KW-0479">Metal-binding</keyword>
<dbReference type="Gene3D" id="3.30.40.10">
    <property type="entry name" value="Zinc/RING finger domain, C3HC4 (zinc finger)"/>
    <property type="match status" value="1"/>
</dbReference>
<dbReference type="FunCoup" id="A0A2I3GA91">
    <property type="interactions" value="1556"/>
</dbReference>
<dbReference type="GeneTree" id="ENSGT00940000158572"/>
<feature type="compositionally biased region" description="Basic residues" evidence="6">
    <location>
        <begin position="277"/>
        <end position="292"/>
    </location>
</feature>
<dbReference type="InterPro" id="IPR019787">
    <property type="entry name" value="Znf_PHD-finger"/>
</dbReference>
<dbReference type="FunFam" id="3.30.40.10:FF:000053">
    <property type="entry name" value="protein AF-10 isoform X2"/>
    <property type="match status" value="1"/>
</dbReference>
<dbReference type="InterPro" id="IPR050701">
    <property type="entry name" value="Histone_Mod_Regulator"/>
</dbReference>
<evidence type="ECO:0000313" key="9">
    <source>
        <dbReference type="Proteomes" id="UP000001073"/>
    </source>
</evidence>
<dbReference type="Pfam" id="PF13831">
    <property type="entry name" value="PHD_2"/>
    <property type="match status" value="1"/>
</dbReference>
<dbReference type="InterPro" id="IPR013083">
    <property type="entry name" value="Znf_RING/FYVE/PHD"/>
</dbReference>
<dbReference type="OMA" id="EKHPAHH"/>
<feature type="compositionally biased region" description="Low complexity" evidence="6">
    <location>
        <begin position="794"/>
        <end position="808"/>
    </location>
</feature>
<evidence type="ECO:0000313" key="8">
    <source>
        <dbReference type="Ensembl" id="ENSNLEP00000028231.1"/>
    </source>
</evidence>
<keyword evidence="9" id="KW-1185">Reference proteome</keyword>
<sequence length="1069" mass="109280">MKEMVGGCCVCSDERGWAENPLVYCDGHACSVAVHQACYGIVQVPTGPWFCRKCESQERAARVVRDGLRTISRTGAPWRRGRLRCVLQTCYICEEQGRESKAASGACMTCNRHGCRQVAHLICGLSRLSAQMAGLLCEEEVLEVDNVKYCGYCKYHFSKMKTSRHSSGGGGGGAGGGGGSMGGGGSGFISGRRSRSASPSTQQEKHPTHHERGQKKSRKDKERLKQKHKKRPESPPSILTPPVVPTADKVSSSASSSSHHEASMQETSESSRDSKGKKSSSHSLSHKGKKLSSGKGVSSFTSASSSSSSSSSSSGGPFQPAVSSLQSSPDFSAFPKLEQPEEDKYSKPTAPAPSAPPSPSAPEPPKADLFEQKVVFSGFGPIMRFSTTTSSSGRARAPSPGDYKSPHVTGSGASAGTHKRMPALSATPVPADETPETGLKEKKHKASKRSRHGPGRPKGSRNKEGTGGPAAPSLPSAQLAGFTATAASPFSGGSLVSSGLGGLASRNFGPSGSLPSLSLESPLLGAGIYTSNKDPISHSGGMLRAVCSTPLSSSLLGPPGTSALPRLSRSPFTSTLPSSSASISTTQVFSLAGSTFSLPSTHIFGTPMGAVNPLLAQAESSHTEPDLEDCSFRCRGTSPQESLSSMSPISSLPALFDQTASAPCGGGQLDPAAPGTTNMEQLLEKQGDGEAGVNIVEMLKALHALQKENQRLQEQILSLTAKKERLQILNVQLSVPFPALPAALPAANGPVPGPYGLPPQAGSSDSLSTSKSPPGKSSLGLDNSLSTSSEDPHSGCPSRSSSSLSFHSTPPPLPLLQQSPATLPLALPGAPAPLPPQPQNGLGRAPGAAGLGAMPMAEGLLGGLAGSGGLPLNGLLGGLNGAAAPNPASLSQAGGAPTLQLPGCLNSLTEQQRHLLQQQEQQLQQLQQLLASPQLTPEHQTVVYQMIQQIQQKRELQRLQMAGGSQLPMASLLAGSSTPLLSAGTPGLLPTASAPPLLPAGALVAPSLGNNTSLMAAAAAAAAVAAAGGPPVLTAQTNPFLSLSGADGSGGGPKGGTVDKGASANQEKG</sequence>
<keyword evidence="5" id="KW-0175">Coiled coil</keyword>
<dbReference type="PANTHER" id="PTHR13793">
    <property type="entry name" value="PHD FINGER PROTEINS"/>
    <property type="match status" value="1"/>
</dbReference>
<feature type="compositionally biased region" description="Low complexity" evidence="6">
    <location>
        <begin position="815"/>
        <end position="829"/>
    </location>
</feature>
<dbReference type="GO" id="GO:0035812">
    <property type="term" value="P:renal sodium excretion"/>
    <property type="evidence" value="ECO:0007669"/>
    <property type="project" value="Ensembl"/>
</dbReference>
<dbReference type="EMBL" id="ADFV01105874">
    <property type="status" value="NOT_ANNOTATED_CDS"/>
    <property type="molecule type" value="Genomic_DNA"/>
</dbReference>
<dbReference type="SUPFAM" id="SSF57903">
    <property type="entry name" value="FYVE/PHD zinc finger"/>
    <property type="match status" value="1"/>
</dbReference>
<dbReference type="EMBL" id="ADFV01105873">
    <property type="status" value="NOT_ANNOTATED_CDS"/>
    <property type="molecule type" value="Genomic_DNA"/>
</dbReference>
<feature type="compositionally biased region" description="Basic residues" evidence="6">
    <location>
        <begin position="207"/>
        <end position="231"/>
    </location>
</feature>
<dbReference type="PROSITE" id="PS01359">
    <property type="entry name" value="ZF_PHD_1"/>
    <property type="match status" value="1"/>
</dbReference>
<accession>A0A2I3GA91</accession>
<feature type="compositionally biased region" description="Basic residues" evidence="6">
    <location>
        <begin position="441"/>
        <end position="460"/>
    </location>
</feature>
<dbReference type="InParanoid" id="A0A2I3GA91"/>
<dbReference type="GO" id="GO:0070295">
    <property type="term" value="P:renal water absorption"/>
    <property type="evidence" value="ECO:0007669"/>
    <property type="project" value="Ensembl"/>
</dbReference>
<keyword evidence="3" id="KW-0862">Zinc</keyword>
<dbReference type="Ensembl" id="ENSNLET00000057649.1">
    <property type="protein sequence ID" value="ENSNLEP00000028231.1"/>
    <property type="gene ID" value="ENSNLEG00000000567.3"/>
</dbReference>
<feature type="coiled-coil region" evidence="5">
    <location>
        <begin position="695"/>
        <end position="729"/>
    </location>
</feature>
<feature type="compositionally biased region" description="Low complexity" evidence="6">
    <location>
        <begin position="293"/>
        <end position="316"/>
    </location>
</feature>
<feature type="compositionally biased region" description="Low complexity" evidence="6">
    <location>
        <begin position="386"/>
        <end position="401"/>
    </location>
</feature>
<reference evidence="8" key="2">
    <citation type="submission" date="2025-08" db="UniProtKB">
        <authorList>
            <consortium name="Ensembl"/>
        </authorList>
    </citation>
    <scope>IDENTIFICATION</scope>
</reference>
<feature type="region of interest" description="Disordered" evidence="6">
    <location>
        <begin position="1036"/>
        <end position="1069"/>
    </location>
</feature>
<dbReference type="GO" id="GO:0010765">
    <property type="term" value="P:positive regulation of sodium ion transport"/>
    <property type="evidence" value="ECO:0007669"/>
    <property type="project" value="Ensembl"/>
</dbReference>